<name>A0ABM9NLA0_9GAMM</name>
<dbReference type="PROSITE" id="PS00061">
    <property type="entry name" value="ADH_SHORT"/>
    <property type="match status" value="1"/>
</dbReference>
<dbReference type="PANTHER" id="PTHR43639">
    <property type="entry name" value="OXIDOREDUCTASE, SHORT-CHAIN DEHYDROGENASE/REDUCTASE FAMILY (AFU_ORTHOLOGUE AFUA_5G02870)"/>
    <property type="match status" value="1"/>
</dbReference>
<dbReference type="RefSeq" id="WP_348757925.1">
    <property type="nucleotide sequence ID" value="NZ_OZ026884.1"/>
</dbReference>
<dbReference type="PANTHER" id="PTHR43639:SF1">
    <property type="entry name" value="SHORT-CHAIN DEHYDROGENASE_REDUCTASE FAMILY PROTEIN"/>
    <property type="match status" value="1"/>
</dbReference>
<gene>
    <name evidence="3" type="ORF">MECH1_V1_2629</name>
</gene>
<evidence type="ECO:0000256" key="2">
    <source>
        <dbReference type="ARBA" id="ARBA00023002"/>
    </source>
</evidence>
<protein>
    <submittedName>
        <fullName evidence="3">FolM Alternative dihydrofolate reductase 1</fullName>
    </submittedName>
</protein>
<sequence>MNPLEDTVLITGAARRIGAEIARALHQSGFRVALHYHRSASAAEELAARLNRERPDSVRLIQADLALTDRLAEIVERAAGFWGRLDALVNNASTFYTTPLTTVTEAQWDQVMASNLKAPFFLSRAAAPWLRCHHGCIVNLIDIYAERPLRGYSVYSIAKAGLAALTRALAVELAPDVRVNGVAPGAILWPEDGPDAAHQAEILSRVPLGRAGLPEDIARAVRFLIQEGPYVTGQILTVDGGRSVFI</sequence>
<dbReference type="Pfam" id="PF13561">
    <property type="entry name" value="adh_short_C2"/>
    <property type="match status" value="1"/>
</dbReference>
<evidence type="ECO:0000313" key="3">
    <source>
        <dbReference type="EMBL" id="CAL1241405.1"/>
    </source>
</evidence>
<proteinExistence type="inferred from homology"/>
<dbReference type="PRINTS" id="PR00081">
    <property type="entry name" value="GDHRDH"/>
</dbReference>
<accession>A0ABM9NLA0</accession>
<keyword evidence="4" id="KW-1185">Reference proteome</keyword>
<dbReference type="NCBIfam" id="NF006598">
    <property type="entry name" value="PRK09135.1"/>
    <property type="match status" value="1"/>
</dbReference>
<dbReference type="Gene3D" id="3.40.50.720">
    <property type="entry name" value="NAD(P)-binding Rossmann-like Domain"/>
    <property type="match status" value="1"/>
</dbReference>
<evidence type="ECO:0000256" key="1">
    <source>
        <dbReference type="ARBA" id="ARBA00006484"/>
    </source>
</evidence>
<keyword evidence="2" id="KW-0560">Oxidoreductase</keyword>
<dbReference type="InterPro" id="IPR002347">
    <property type="entry name" value="SDR_fam"/>
</dbReference>
<dbReference type="InterPro" id="IPR020904">
    <property type="entry name" value="Sc_DH/Rdtase_CS"/>
</dbReference>
<evidence type="ECO:0000313" key="4">
    <source>
        <dbReference type="Proteomes" id="UP001497493"/>
    </source>
</evidence>
<dbReference type="SUPFAM" id="SSF51735">
    <property type="entry name" value="NAD(P)-binding Rossmann-fold domains"/>
    <property type="match status" value="1"/>
</dbReference>
<dbReference type="PRINTS" id="PR00080">
    <property type="entry name" value="SDRFAMILY"/>
</dbReference>
<dbReference type="Proteomes" id="UP001497493">
    <property type="component" value="Chromosome"/>
</dbReference>
<dbReference type="InterPro" id="IPR036291">
    <property type="entry name" value="NAD(P)-bd_dom_sf"/>
</dbReference>
<organism evidence="3 4">
    <name type="scientific">Candidatus Methylocalor cossyra</name>
    <dbReference type="NCBI Taxonomy" id="3108543"/>
    <lineage>
        <taxon>Bacteria</taxon>
        <taxon>Pseudomonadati</taxon>
        <taxon>Pseudomonadota</taxon>
        <taxon>Gammaproteobacteria</taxon>
        <taxon>Methylococcales</taxon>
        <taxon>Methylococcaceae</taxon>
        <taxon>Candidatus Methylocalor</taxon>
    </lineage>
</organism>
<reference evidence="3 4" key="1">
    <citation type="submission" date="2024-04" db="EMBL/GenBank/DDBJ databases">
        <authorList>
            <person name="Cremers G."/>
        </authorList>
    </citation>
    <scope>NUCLEOTIDE SEQUENCE [LARGE SCALE GENOMIC DNA]</scope>
    <source>
        <strain evidence="3">MeCH1-AG</strain>
    </source>
</reference>
<comment type="similarity">
    <text evidence="1">Belongs to the short-chain dehydrogenases/reductases (SDR) family.</text>
</comment>
<dbReference type="EMBL" id="OZ026884">
    <property type="protein sequence ID" value="CAL1241405.1"/>
    <property type="molecule type" value="Genomic_DNA"/>
</dbReference>